<name>A0A6H5HSE0_9HYME</name>
<organism evidence="2 3">
    <name type="scientific">Trichogramma brassicae</name>
    <dbReference type="NCBI Taxonomy" id="86971"/>
    <lineage>
        <taxon>Eukaryota</taxon>
        <taxon>Metazoa</taxon>
        <taxon>Ecdysozoa</taxon>
        <taxon>Arthropoda</taxon>
        <taxon>Hexapoda</taxon>
        <taxon>Insecta</taxon>
        <taxon>Pterygota</taxon>
        <taxon>Neoptera</taxon>
        <taxon>Endopterygota</taxon>
        <taxon>Hymenoptera</taxon>
        <taxon>Apocrita</taxon>
        <taxon>Proctotrupomorpha</taxon>
        <taxon>Chalcidoidea</taxon>
        <taxon>Trichogrammatidae</taxon>
        <taxon>Trichogramma</taxon>
    </lineage>
</organism>
<feature type="compositionally biased region" description="Basic and acidic residues" evidence="1">
    <location>
        <begin position="342"/>
        <end position="364"/>
    </location>
</feature>
<dbReference type="Proteomes" id="UP000479190">
    <property type="component" value="Unassembled WGS sequence"/>
</dbReference>
<dbReference type="OrthoDB" id="10004641at2759"/>
<evidence type="ECO:0000313" key="2">
    <source>
        <dbReference type="EMBL" id="CAB0028146.1"/>
    </source>
</evidence>
<evidence type="ECO:0000256" key="1">
    <source>
        <dbReference type="SAM" id="MobiDB-lite"/>
    </source>
</evidence>
<feature type="region of interest" description="Disordered" evidence="1">
    <location>
        <begin position="225"/>
        <end position="248"/>
    </location>
</feature>
<reference evidence="2 3" key="1">
    <citation type="submission" date="2020-02" db="EMBL/GenBank/DDBJ databases">
        <authorList>
            <person name="Ferguson B K."/>
        </authorList>
    </citation>
    <scope>NUCLEOTIDE SEQUENCE [LARGE SCALE GENOMIC DNA]</scope>
</reference>
<keyword evidence="3" id="KW-1185">Reference proteome</keyword>
<accession>A0A6H5HSE0</accession>
<feature type="compositionally biased region" description="Basic and acidic residues" evidence="1">
    <location>
        <begin position="230"/>
        <end position="243"/>
    </location>
</feature>
<dbReference type="AlphaFoldDB" id="A0A6H5HSE0"/>
<proteinExistence type="predicted"/>
<feature type="region of interest" description="Disordered" evidence="1">
    <location>
        <begin position="329"/>
        <end position="365"/>
    </location>
</feature>
<sequence length="469" mass="53541">MLMLYDTHLHLRCIRRMAWYFSMINENYQILHSKPKRVIFEPQKKEEPAPARARPTPVLVPRTVPVARIALRNMRRYTSSPASTKRQLHACRHCGKVYAVARSLWRHEKFECVNALPKLHCDLCDYTSPHRWCLDTHRLKRHGASALKKVPVRNRRQNVDQCLAVRARARSRGDSRSTLRCILNRRVGLSELRQRSPVLANVGRATGHLFGGGYRRCDRQQYQWQGQAEKAPRQDVGPAEKAKGAKAAQHRQELLLRALLQALLEARQSAPARAQILQVRDNAEEEGDRRQRWHECEGGLKLDILQLYVSAASGQNRTHSHAGLAAIAGTSSSSSSSTQPIHIEHHHETTRRRDEAREPLREGTSRQAAVRLLASRRGQHRQQQLRQVPLPQLPQSLQLPAGPAAARQVRLPQEAPLPVPLLSASLQVSLRRLQSRAPDAQGRERLLRRHQRGRGRIMKYKLARKDDTN</sequence>
<dbReference type="EMBL" id="CADCXV010000080">
    <property type="protein sequence ID" value="CAB0028146.1"/>
    <property type="molecule type" value="Genomic_DNA"/>
</dbReference>
<evidence type="ECO:0000313" key="3">
    <source>
        <dbReference type="Proteomes" id="UP000479190"/>
    </source>
</evidence>
<protein>
    <submittedName>
        <fullName evidence="2">Uncharacterized protein</fullName>
    </submittedName>
</protein>
<gene>
    <name evidence="2" type="ORF">TBRA_LOCUS366</name>
</gene>